<protein>
    <submittedName>
        <fullName evidence="1">Uncharacterized protein</fullName>
    </submittedName>
</protein>
<dbReference type="EMBL" id="GBRH01166843">
    <property type="protein sequence ID" value="JAE31053.1"/>
    <property type="molecule type" value="Transcribed_RNA"/>
</dbReference>
<reference evidence="1" key="2">
    <citation type="journal article" date="2015" name="Data Brief">
        <title>Shoot transcriptome of the giant reed, Arundo donax.</title>
        <authorList>
            <person name="Barrero R.A."/>
            <person name="Guerrero F.D."/>
            <person name="Moolhuijzen P."/>
            <person name="Goolsby J.A."/>
            <person name="Tidwell J."/>
            <person name="Bellgard S.E."/>
            <person name="Bellgard M.I."/>
        </authorList>
    </citation>
    <scope>NUCLEOTIDE SEQUENCE</scope>
    <source>
        <tissue evidence="1">Shoot tissue taken approximately 20 cm above the soil surface</tissue>
    </source>
</reference>
<accession>A0A0A9HDU2</accession>
<name>A0A0A9HDU2_ARUDO</name>
<proteinExistence type="predicted"/>
<organism evidence="1">
    <name type="scientific">Arundo donax</name>
    <name type="common">Giant reed</name>
    <name type="synonym">Donax arundinaceus</name>
    <dbReference type="NCBI Taxonomy" id="35708"/>
    <lineage>
        <taxon>Eukaryota</taxon>
        <taxon>Viridiplantae</taxon>
        <taxon>Streptophyta</taxon>
        <taxon>Embryophyta</taxon>
        <taxon>Tracheophyta</taxon>
        <taxon>Spermatophyta</taxon>
        <taxon>Magnoliopsida</taxon>
        <taxon>Liliopsida</taxon>
        <taxon>Poales</taxon>
        <taxon>Poaceae</taxon>
        <taxon>PACMAD clade</taxon>
        <taxon>Arundinoideae</taxon>
        <taxon>Arundineae</taxon>
        <taxon>Arundo</taxon>
    </lineage>
</organism>
<reference evidence="1" key="1">
    <citation type="submission" date="2014-09" db="EMBL/GenBank/DDBJ databases">
        <authorList>
            <person name="Magalhaes I.L.F."/>
            <person name="Oliveira U."/>
            <person name="Santos F.R."/>
            <person name="Vidigal T.H.D.A."/>
            <person name="Brescovit A.D."/>
            <person name="Santos A.J."/>
        </authorList>
    </citation>
    <scope>NUCLEOTIDE SEQUENCE</scope>
    <source>
        <tissue evidence="1">Shoot tissue taken approximately 20 cm above the soil surface</tissue>
    </source>
</reference>
<evidence type="ECO:0000313" key="1">
    <source>
        <dbReference type="EMBL" id="JAE31053.1"/>
    </source>
</evidence>
<sequence length="43" mass="4827">MDSTALHQRPRRIAMVSISIRSCRTERLGSDTIHGAAQLVDLY</sequence>
<dbReference type="AlphaFoldDB" id="A0A0A9HDU2"/>